<feature type="compositionally biased region" description="Basic and acidic residues" evidence="1">
    <location>
        <begin position="235"/>
        <end position="245"/>
    </location>
</feature>
<dbReference type="InterPro" id="IPR029281">
    <property type="entry name" value="FAM194_C"/>
</dbReference>
<feature type="compositionally biased region" description="Polar residues" evidence="1">
    <location>
        <begin position="91"/>
        <end position="119"/>
    </location>
</feature>
<reference evidence="3" key="1">
    <citation type="submission" date="2022-02" db="EMBL/GenBank/DDBJ databases">
        <title>Atlantic sturgeon de novo genome assembly.</title>
        <authorList>
            <person name="Stock M."/>
            <person name="Klopp C."/>
            <person name="Guiguen Y."/>
            <person name="Cabau C."/>
            <person name="Parinello H."/>
            <person name="Santidrian Yebra-Pimentel E."/>
            <person name="Kuhl H."/>
            <person name="Dirks R.P."/>
            <person name="Guessner J."/>
            <person name="Wuertz S."/>
            <person name="Du K."/>
            <person name="Schartl M."/>
        </authorList>
    </citation>
    <scope>NUCLEOTIDE SEQUENCE</scope>
    <source>
        <strain evidence="3">STURGEONOMICS-FGT-2020</strain>
        <tissue evidence="3">Whole blood</tissue>
    </source>
</reference>
<evidence type="ECO:0000256" key="1">
    <source>
        <dbReference type="SAM" id="MobiDB-lite"/>
    </source>
</evidence>
<sequence>MSENLTLCSGPIYFFDQPVGRKCNKRTRKVVGELPADLRYLNINPRLAAFIRSRSKKSASEDYSADDDGDSKLIEDVKKKEKHSVLPLINNDPSHSLSKNSSAEDPTLQPVSSSLGDHAQTSQIDEYKYAAPTLLEELGEMLLEYEGYEEVNFPRGLLNILNCSWKELVEGAVYGKRQQQSRACKSMKHLKLRSSVHSDKFSEDVADKQLHGKSKPKKRVTRAENGIERGMGVHFKQETKGQKRDKQSRKGSSPAEKDRATQPLNETAQVSHLPLTITFSISSKLCEEQGWIVQQEESKPQDPEWKALCAWAVERLRLAQVLINEQTSKLKEAGFSKPVILRHYGEAKNKAFAKYKRQGSKNCSFTLVNGRPVIPELKQEDPSLQKLHYTIIDGSSFIYYPSGRIAICQSYSGLPCGGFYTNVFSDSSDPYTLATFTPFGHASVCHPGSHTVALLLDQDGGLLTDVEGTVTKEWNWAQGVKLNETVLIQVNDFISVRVVSPTSISLSYRWQQESVQVSLSPLTNVIPPGPDELFDKTFCRIYTDWEKLSSKASKELSKANRKKMMEIEARKKFMEKKSEATKSSNEFSKLMKMLEIPEEGPSHVQGVEAAQELRKLQRKIKNILDDWMEHYRIATGKPEQIVLLYSVSPDISKMSSTPQRTILKRKTKSAASPSLVPIDVEWKETDAVQPQSNNPEASPFRFLSAPARNILWDPPKSSQSSRTFSSVSANVKEEPTVITGNLTTRIQNTVQLGPVIHKSPKNYRPLLSSHNPCPVLLRSVMMGEGEKKRCRCSNHQTPYLTDLEYDAFITGQMPGIEQIVVVCVVSSSNPQSSLSVDILEKLYEKKNKNRSMPCVQCRLDSFRLVKYDIATAGTQTAPQGSLLLQRHNVAPGMFLMYICGKLLFADYIFNGYSSSIKDLQKQISITRGNYRMGLSLPSDFRFSPHREISESNTTQGAEGECSTSSQRDGCQSKAPLHKDKSTVQVADRAVSVQESDTFNMSKRSHLLCDRKKKNQPSFTWKGHFKNLDLMRIAK</sequence>
<dbReference type="Proteomes" id="UP001230051">
    <property type="component" value="Unassembled WGS sequence"/>
</dbReference>
<dbReference type="PANTHER" id="PTHR23093:SF16">
    <property type="entry name" value="FAM194 C-TERMINAL DOMAIN-CONTAINING PROTEIN"/>
    <property type="match status" value="1"/>
</dbReference>
<feature type="compositionally biased region" description="Basic and acidic residues" evidence="1">
    <location>
        <begin position="196"/>
        <end position="210"/>
    </location>
</feature>
<feature type="region of interest" description="Disordered" evidence="1">
    <location>
        <begin position="195"/>
        <end position="267"/>
    </location>
</feature>
<evidence type="ECO:0000313" key="3">
    <source>
        <dbReference type="EMBL" id="KAK1169024.1"/>
    </source>
</evidence>
<gene>
    <name evidence="3" type="ORF">AOXY_G9947</name>
</gene>
<name>A0AAD8G8F2_ACIOX</name>
<feature type="domain" description="FAM194 C-terminal" evidence="2">
    <location>
        <begin position="382"/>
        <end position="566"/>
    </location>
</feature>
<accession>A0AAD8G8F2</accession>
<protein>
    <recommendedName>
        <fullName evidence="2">FAM194 C-terminal domain-containing protein</fullName>
    </recommendedName>
</protein>
<feature type="region of interest" description="Disordered" evidence="1">
    <location>
        <begin position="84"/>
        <end position="119"/>
    </location>
</feature>
<dbReference type="Pfam" id="PF14977">
    <property type="entry name" value="FAM194"/>
    <property type="match status" value="1"/>
</dbReference>
<evidence type="ECO:0000259" key="2">
    <source>
        <dbReference type="Pfam" id="PF14977"/>
    </source>
</evidence>
<dbReference type="EMBL" id="JAGXEW010000008">
    <property type="protein sequence ID" value="KAK1169024.1"/>
    <property type="molecule type" value="Genomic_DNA"/>
</dbReference>
<comment type="caution">
    <text evidence="3">The sequence shown here is derived from an EMBL/GenBank/DDBJ whole genome shotgun (WGS) entry which is preliminary data.</text>
</comment>
<feature type="region of interest" description="Disordered" evidence="1">
    <location>
        <begin position="948"/>
        <end position="978"/>
    </location>
</feature>
<dbReference type="AlphaFoldDB" id="A0AAD8G8F2"/>
<dbReference type="PANTHER" id="PTHR23093">
    <property type="entry name" value="SIMILAR TO CHROMOSOME 3 OPEN READING FRAME 20"/>
    <property type="match status" value="1"/>
</dbReference>
<feature type="compositionally biased region" description="Basic residues" evidence="1">
    <location>
        <begin position="211"/>
        <end position="220"/>
    </location>
</feature>
<feature type="compositionally biased region" description="Polar residues" evidence="1">
    <location>
        <begin position="950"/>
        <end position="969"/>
    </location>
</feature>
<proteinExistence type="predicted"/>
<keyword evidence="4" id="KW-1185">Reference proteome</keyword>
<organism evidence="3 4">
    <name type="scientific">Acipenser oxyrinchus oxyrinchus</name>
    <dbReference type="NCBI Taxonomy" id="40147"/>
    <lineage>
        <taxon>Eukaryota</taxon>
        <taxon>Metazoa</taxon>
        <taxon>Chordata</taxon>
        <taxon>Craniata</taxon>
        <taxon>Vertebrata</taxon>
        <taxon>Euteleostomi</taxon>
        <taxon>Actinopterygii</taxon>
        <taxon>Chondrostei</taxon>
        <taxon>Acipenseriformes</taxon>
        <taxon>Acipenseridae</taxon>
        <taxon>Acipenser</taxon>
    </lineage>
</organism>
<evidence type="ECO:0000313" key="4">
    <source>
        <dbReference type="Proteomes" id="UP001230051"/>
    </source>
</evidence>